<protein>
    <submittedName>
        <fullName evidence="2">NUDIX hydrolase</fullName>
    </submittedName>
</protein>
<dbReference type="Gene3D" id="3.90.79.10">
    <property type="entry name" value="Nucleoside Triphosphate Pyrophosphohydrolase"/>
    <property type="match status" value="1"/>
</dbReference>
<evidence type="ECO:0000313" key="3">
    <source>
        <dbReference type="Proteomes" id="UP000218831"/>
    </source>
</evidence>
<dbReference type="EMBL" id="NSKE01000005">
    <property type="protein sequence ID" value="PAU94169.1"/>
    <property type="molecule type" value="Genomic_DNA"/>
</dbReference>
<proteinExistence type="predicted"/>
<dbReference type="InterPro" id="IPR015797">
    <property type="entry name" value="NUDIX_hydrolase-like_dom_sf"/>
</dbReference>
<keyword evidence="3" id="KW-1185">Reference proteome</keyword>
<keyword evidence="2" id="KW-0378">Hydrolase</keyword>
<feature type="domain" description="Nudix hydrolase" evidence="1">
    <location>
        <begin position="24"/>
        <end position="172"/>
    </location>
</feature>
<gene>
    <name evidence="2" type="ORF">CK503_08115</name>
</gene>
<dbReference type="SUPFAM" id="SSF55811">
    <property type="entry name" value="Nudix"/>
    <property type="match status" value="1"/>
</dbReference>
<dbReference type="PROSITE" id="PS51462">
    <property type="entry name" value="NUDIX"/>
    <property type="match status" value="1"/>
</dbReference>
<dbReference type="Proteomes" id="UP000218831">
    <property type="component" value="Unassembled WGS sequence"/>
</dbReference>
<dbReference type="OrthoDB" id="954553at2"/>
<accession>A0A2A2GBE4</accession>
<name>A0A2A2GBE4_9BACT</name>
<evidence type="ECO:0000313" key="2">
    <source>
        <dbReference type="EMBL" id="PAU94169.1"/>
    </source>
</evidence>
<reference evidence="2 3" key="1">
    <citation type="submission" date="2017-08" db="EMBL/GenBank/DDBJ databases">
        <title>Aliifodinibius alkalisoli sp. nov., isolated from saline alkaline soil.</title>
        <authorList>
            <person name="Liu D."/>
            <person name="Zhang G."/>
        </authorList>
    </citation>
    <scope>NUCLEOTIDE SEQUENCE [LARGE SCALE GENOMIC DNA]</scope>
    <source>
        <strain evidence="2 3">WN023</strain>
    </source>
</reference>
<dbReference type="GO" id="GO:0016787">
    <property type="term" value="F:hydrolase activity"/>
    <property type="evidence" value="ECO:0007669"/>
    <property type="project" value="UniProtKB-KW"/>
</dbReference>
<dbReference type="AlphaFoldDB" id="A0A2A2GBE4"/>
<evidence type="ECO:0000259" key="1">
    <source>
        <dbReference type="PROSITE" id="PS51462"/>
    </source>
</evidence>
<sequence length="177" mass="20495">MVCKNDSQLDVEPNVNFKLFLEKVSHISAGILLFNRKPSLEILLAHPGGPYWWDKEEGAWSIPKGEVEKNKDLLDAAKREFKKQLNFIPEGDFINLESVKQTGGETVHCWAVEYQIPDDFIFAPNEFKMEWPPNSGKSEVFPDIDRIEYFGPFEARKKINPAQRKFITRIIDHCSRN</sequence>
<dbReference type="InterPro" id="IPR000086">
    <property type="entry name" value="NUDIX_hydrolase_dom"/>
</dbReference>
<organism evidence="2 3">
    <name type="scientific">Fodinibius salipaludis</name>
    <dbReference type="NCBI Taxonomy" id="2032627"/>
    <lineage>
        <taxon>Bacteria</taxon>
        <taxon>Pseudomonadati</taxon>
        <taxon>Balneolota</taxon>
        <taxon>Balneolia</taxon>
        <taxon>Balneolales</taxon>
        <taxon>Balneolaceae</taxon>
        <taxon>Fodinibius</taxon>
    </lineage>
</organism>
<dbReference type="Pfam" id="PF00293">
    <property type="entry name" value="NUDIX"/>
    <property type="match status" value="1"/>
</dbReference>
<comment type="caution">
    <text evidence="2">The sequence shown here is derived from an EMBL/GenBank/DDBJ whole genome shotgun (WGS) entry which is preliminary data.</text>
</comment>